<evidence type="ECO:0000313" key="3">
    <source>
        <dbReference type="Proteomes" id="UP001165042"/>
    </source>
</evidence>
<name>A0A9W6QK23_9PSEU</name>
<dbReference type="Gene3D" id="3.90.1200.10">
    <property type="match status" value="1"/>
</dbReference>
<evidence type="ECO:0000259" key="1">
    <source>
        <dbReference type="Pfam" id="PF01636"/>
    </source>
</evidence>
<dbReference type="Pfam" id="PF01636">
    <property type="entry name" value="APH"/>
    <property type="match status" value="1"/>
</dbReference>
<proteinExistence type="predicted"/>
<dbReference type="AlphaFoldDB" id="A0A9W6QK23"/>
<protein>
    <submittedName>
        <fullName evidence="2">Phosphotransferase</fullName>
    </submittedName>
</protein>
<reference evidence="2" key="1">
    <citation type="submission" date="2023-02" db="EMBL/GenBank/DDBJ databases">
        <title>Actinokineospora globicatena NBRC 15670.</title>
        <authorList>
            <person name="Ichikawa N."/>
            <person name="Sato H."/>
            <person name="Tonouchi N."/>
        </authorList>
    </citation>
    <scope>NUCLEOTIDE SEQUENCE</scope>
    <source>
        <strain evidence="2">NBRC 15670</strain>
    </source>
</reference>
<dbReference type="SUPFAM" id="SSF56112">
    <property type="entry name" value="Protein kinase-like (PK-like)"/>
    <property type="match status" value="1"/>
</dbReference>
<gene>
    <name evidence="2" type="ORF">Aglo03_04240</name>
</gene>
<comment type="caution">
    <text evidence="2">The sequence shown here is derived from an EMBL/GenBank/DDBJ whole genome shotgun (WGS) entry which is preliminary data.</text>
</comment>
<evidence type="ECO:0000313" key="2">
    <source>
        <dbReference type="EMBL" id="GLW89608.1"/>
    </source>
</evidence>
<dbReference type="InterPro" id="IPR011009">
    <property type="entry name" value="Kinase-like_dom_sf"/>
</dbReference>
<dbReference type="EMBL" id="BSSD01000001">
    <property type="protein sequence ID" value="GLW89608.1"/>
    <property type="molecule type" value="Genomic_DNA"/>
</dbReference>
<keyword evidence="3" id="KW-1185">Reference proteome</keyword>
<accession>A0A9W6QK23</accession>
<feature type="domain" description="Aminoglycoside phosphotransferase" evidence="1">
    <location>
        <begin position="116"/>
        <end position="173"/>
    </location>
</feature>
<organism evidence="2 3">
    <name type="scientific">Actinokineospora globicatena</name>
    <dbReference type="NCBI Taxonomy" id="103729"/>
    <lineage>
        <taxon>Bacteria</taxon>
        <taxon>Bacillati</taxon>
        <taxon>Actinomycetota</taxon>
        <taxon>Actinomycetes</taxon>
        <taxon>Pseudonocardiales</taxon>
        <taxon>Pseudonocardiaceae</taxon>
        <taxon>Actinokineospora</taxon>
    </lineage>
</organism>
<dbReference type="InterPro" id="IPR002575">
    <property type="entry name" value="Aminoglycoside_PTrfase"/>
</dbReference>
<dbReference type="Proteomes" id="UP001165042">
    <property type="component" value="Unassembled WGS sequence"/>
</dbReference>
<dbReference type="RefSeq" id="WP_285606989.1">
    <property type="nucleotide sequence ID" value="NZ_BSSD01000001.1"/>
</dbReference>
<sequence length="258" mass="27879">MSEREVLAGGVNEVVRVGAVVHRPTGPWSLLVHGLLCHLRANGFTAAPAFHEVTEDGLEVLDFLEGAVSNYPATPAAASRTALETAARLLRAYHDATVTFVATAPRHGWQVAAVEPVEVLCHGDYAPHNCVLDGDRVVGVIDFDLAHPGTRIWDVSYAAYRWVPLTAPSNADGFGTTEEQAARLRIFCDHYGLAATDRAALVDAVVARLRGLVDFMRAQAAAGSAAFAGHLRDGHHLQYLADAEYVIRSRAAYERLLY</sequence>